<evidence type="ECO:0000313" key="24">
    <source>
        <dbReference type="EMBL" id="PWR24251.1"/>
    </source>
</evidence>
<evidence type="ECO:0000256" key="7">
    <source>
        <dbReference type="ARBA" id="ARBA00022617"/>
    </source>
</evidence>
<keyword evidence="6 19" id="KW-0997">Cell inner membrane</keyword>
<keyword evidence="18 19" id="KW-0472">Membrane</keyword>
<feature type="binding site" description="covalent" evidence="21">
    <location>
        <position position="124"/>
    </location>
    <ligand>
        <name>heme c</name>
        <dbReference type="ChEBI" id="CHEBI:61717"/>
        <label>1</label>
    </ligand>
</feature>
<dbReference type="InterPro" id="IPR032858">
    <property type="entry name" value="CcoP_N"/>
</dbReference>
<keyword evidence="8 19" id="KW-0679">Respiratory chain</keyword>
<evidence type="ECO:0000256" key="9">
    <source>
        <dbReference type="ARBA" id="ARBA00022692"/>
    </source>
</evidence>
<comment type="pathway">
    <text evidence="2 19">Energy metabolism; oxidative phosphorylation.</text>
</comment>
<evidence type="ECO:0000256" key="6">
    <source>
        <dbReference type="ARBA" id="ARBA00022519"/>
    </source>
</evidence>
<evidence type="ECO:0000256" key="1">
    <source>
        <dbReference type="ARBA" id="ARBA00004533"/>
    </source>
</evidence>
<evidence type="ECO:0000256" key="21">
    <source>
        <dbReference type="PIRSR" id="PIRSR000006-2"/>
    </source>
</evidence>
<dbReference type="GO" id="GO:1902600">
    <property type="term" value="P:proton transmembrane transport"/>
    <property type="evidence" value="ECO:0007669"/>
    <property type="project" value="UniProtKB-KW"/>
</dbReference>
<evidence type="ECO:0000256" key="12">
    <source>
        <dbReference type="ARBA" id="ARBA00022781"/>
    </source>
</evidence>
<feature type="binding site" description="axial binding residue" evidence="20">
    <location>
        <position position="128"/>
    </location>
    <ligand>
        <name>heme c</name>
        <dbReference type="ChEBI" id="CHEBI:61717"/>
        <label>1</label>
    </ligand>
    <ligandPart>
        <name>Fe</name>
        <dbReference type="ChEBI" id="CHEBI:18248"/>
    </ligandPart>
</feature>
<dbReference type="PIRSF" id="PIRSF000006">
    <property type="entry name" value="Cbb3-Cox_fixP"/>
    <property type="match status" value="1"/>
</dbReference>
<feature type="binding site" description="covalent" evidence="21">
    <location>
        <position position="127"/>
    </location>
    <ligand>
        <name>heme c</name>
        <dbReference type="ChEBI" id="CHEBI:61717"/>
        <label>1</label>
    </ligand>
</feature>
<keyword evidence="14 22" id="KW-1133">Transmembrane helix</keyword>
<dbReference type="InterPro" id="IPR050597">
    <property type="entry name" value="Cytochrome_c_Oxidase_Subunit"/>
</dbReference>
<dbReference type="InterPro" id="IPR009056">
    <property type="entry name" value="Cyt_c-like_dom"/>
</dbReference>
<feature type="binding site" description="axial binding residue" evidence="20">
    <location>
        <position position="226"/>
    </location>
    <ligand>
        <name>heme c</name>
        <dbReference type="ChEBI" id="CHEBI:61717"/>
        <label>2</label>
    </ligand>
    <ligandPart>
        <name>Fe</name>
        <dbReference type="ChEBI" id="CHEBI:18248"/>
    </ligandPart>
</feature>
<dbReference type="PANTHER" id="PTHR33751:SF1">
    <property type="entry name" value="CBB3-TYPE CYTOCHROME C OXIDASE SUBUNIT FIXP"/>
    <property type="match status" value="1"/>
</dbReference>
<dbReference type="GO" id="GO:0005506">
    <property type="term" value="F:iron ion binding"/>
    <property type="evidence" value="ECO:0007669"/>
    <property type="project" value="InterPro"/>
</dbReference>
<evidence type="ECO:0000256" key="11">
    <source>
        <dbReference type="ARBA" id="ARBA00022737"/>
    </source>
</evidence>
<dbReference type="InterPro" id="IPR036909">
    <property type="entry name" value="Cyt_c-like_dom_sf"/>
</dbReference>
<keyword evidence="9 22" id="KW-0812">Transmembrane</keyword>
<dbReference type="GO" id="GO:0009055">
    <property type="term" value="F:electron transfer activity"/>
    <property type="evidence" value="ECO:0007669"/>
    <property type="project" value="InterPro"/>
</dbReference>
<feature type="binding site" description="axial binding residue" evidence="20">
    <location>
        <position position="176"/>
    </location>
    <ligand>
        <name>heme c</name>
        <dbReference type="ChEBI" id="CHEBI:61717"/>
        <label>2</label>
    </ligand>
    <ligandPart>
        <name>Fe</name>
        <dbReference type="ChEBI" id="CHEBI:18248"/>
    </ligandPart>
</feature>
<evidence type="ECO:0000313" key="25">
    <source>
        <dbReference type="Proteomes" id="UP000245461"/>
    </source>
</evidence>
<evidence type="ECO:0000256" key="5">
    <source>
        <dbReference type="ARBA" id="ARBA00022475"/>
    </source>
</evidence>
<comment type="similarity">
    <text evidence="3 19">Belongs to the CcoP / FixP family.</text>
</comment>
<keyword evidence="4 19" id="KW-0813">Transport</keyword>
<dbReference type="PRINTS" id="PR00605">
    <property type="entry name" value="CYTCHROMECIC"/>
</dbReference>
<dbReference type="Gene3D" id="1.10.760.10">
    <property type="entry name" value="Cytochrome c-like domain"/>
    <property type="match status" value="2"/>
</dbReference>
<evidence type="ECO:0000256" key="17">
    <source>
        <dbReference type="ARBA" id="ARBA00023065"/>
    </source>
</evidence>
<evidence type="ECO:0000256" key="22">
    <source>
        <dbReference type="SAM" id="Phobius"/>
    </source>
</evidence>
<keyword evidence="11" id="KW-0677">Repeat</keyword>
<evidence type="ECO:0000256" key="4">
    <source>
        <dbReference type="ARBA" id="ARBA00022448"/>
    </source>
</evidence>
<name>A0A317EBZ9_9PROT</name>
<gene>
    <name evidence="24" type="primary">ccoP</name>
    <name evidence="24" type="ORF">DKG74_09035</name>
</gene>
<keyword evidence="15 19" id="KW-0560">Oxidoreductase</keyword>
<dbReference type="Proteomes" id="UP000245461">
    <property type="component" value="Unassembled WGS sequence"/>
</dbReference>
<evidence type="ECO:0000256" key="8">
    <source>
        <dbReference type="ARBA" id="ARBA00022660"/>
    </source>
</evidence>
<comment type="caution">
    <text evidence="24">The sequence shown here is derived from an EMBL/GenBank/DDBJ whole genome shotgun (WGS) entry which is preliminary data.</text>
</comment>
<keyword evidence="13 19" id="KW-0249">Electron transport</keyword>
<dbReference type="UniPathway" id="UPA00705"/>
<dbReference type="SUPFAM" id="SSF46626">
    <property type="entry name" value="Cytochrome c"/>
    <property type="match status" value="2"/>
</dbReference>
<keyword evidence="5 19" id="KW-1003">Cell membrane</keyword>
<feature type="domain" description="Cytochrome c" evidence="23">
    <location>
        <begin position="209"/>
        <end position="290"/>
    </location>
</feature>
<evidence type="ECO:0000256" key="10">
    <source>
        <dbReference type="ARBA" id="ARBA00022723"/>
    </source>
</evidence>
<evidence type="ECO:0000256" key="2">
    <source>
        <dbReference type="ARBA" id="ARBA00004673"/>
    </source>
</evidence>
<evidence type="ECO:0000259" key="23">
    <source>
        <dbReference type="PROSITE" id="PS51007"/>
    </source>
</evidence>
<dbReference type="OrthoDB" id="9811281at2"/>
<keyword evidence="25" id="KW-1185">Reference proteome</keyword>
<evidence type="ECO:0000256" key="3">
    <source>
        <dbReference type="ARBA" id="ARBA00006113"/>
    </source>
</evidence>
<feature type="domain" description="Cytochrome c" evidence="23">
    <location>
        <begin position="111"/>
        <end position="201"/>
    </location>
</feature>
<dbReference type="Pfam" id="PF14715">
    <property type="entry name" value="FixP_N"/>
    <property type="match status" value="1"/>
</dbReference>
<sequence>MAENRKYEVDPVTGSPIHPYTWDGIGELETPPPRWWVLTYAVCVLFAIAWWVAYPAWPYIAGYTKGVLGYSTRADVAEQLAAAKAAQAPMNDKLAKLDYAAIAADPELMTFATAGGKALFGENCAQCHGSGAAGNVGYPNLLDDDWLWGGDYATLEATIMHGVRSTVDADTRQSQMPAFGKDGILTREQVDDVAAYVLSLAGTAPADAAAAEKGKAVFADNCVACHGDAGQGLRDFGAPKLTDSIWLYSGDPKAVAAQIWNPRHGVMPAWAGRLDPLAIKKLVIYVHGLGGGE</sequence>
<comment type="subunit">
    <text evidence="19">Component of the cbb3-type cytochrome c oxidase.</text>
</comment>
<dbReference type="PROSITE" id="PS51007">
    <property type="entry name" value="CYTC"/>
    <property type="match status" value="2"/>
</dbReference>
<dbReference type="AlphaFoldDB" id="A0A317EBZ9"/>
<dbReference type="NCBIfam" id="TIGR00782">
    <property type="entry name" value="ccoP"/>
    <property type="match status" value="1"/>
</dbReference>
<evidence type="ECO:0000256" key="18">
    <source>
        <dbReference type="ARBA" id="ARBA00023136"/>
    </source>
</evidence>
<dbReference type="InterPro" id="IPR008168">
    <property type="entry name" value="Cyt_C_IC"/>
</dbReference>
<dbReference type="RefSeq" id="WP_109904894.1">
    <property type="nucleotide sequence ID" value="NZ_QGLE01000004.1"/>
</dbReference>
<evidence type="ECO:0000256" key="20">
    <source>
        <dbReference type="PIRSR" id="PIRSR000006-1"/>
    </source>
</evidence>
<dbReference type="EMBL" id="QGLE01000004">
    <property type="protein sequence ID" value="PWR24251.1"/>
    <property type="molecule type" value="Genomic_DNA"/>
</dbReference>
<feature type="binding site" description="covalent" evidence="21">
    <location>
        <position position="225"/>
    </location>
    <ligand>
        <name>heme c</name>
        <dbReference type="ChEBI" id="CHEBI:61717"/>
        <label>2</label>
    </ligand>
</feature>
<evidence type="ECO:0000256" key="15">
    <source>
        <dbReference type="ARBA" id="ARBA00023002"/>
    </source>
</evidence>
<dbReference type="GO" id="GO:0016491">
    <property type="term" value="F:oxidoreductase activity"/>
    <property type="evidence" value="ECO:0007669"/>
    <property type="project" value="UniProtKB-KW"/>
</dbReference>
<evidence type="ECO:0000256" key="19">
    <source>
        <dbReference type="PIRNR" id="PIRNR000006"/>
    </source>
</evidence>
<feature type="binding site" description="axial binding residue" evidence="20">
    <location>
        <position position="267"/>
    </location>
    <ligand>
        <name>heme c</name>
        <dbReference type="ChEBI" id="CHEBI:61717"/>
        <label>1</label>
    </ligand>
    <ligandPart>
        <name>Fe</name>
        <dbReference type="ChEBI" id="CHEBI:18248"/>
    </ligandPart>
</feature>
<dbReference type="GO" id="GO:0020037">
    <property type="term" value="F:heme binding"/>
    <property type="evidence" value="ECO:0007669"/>
    <property type="project" value="InterPro"/>
</dbReference>
<protein>
    <recommendedName>
        <fullName evidence="19">Cbb3-type cytochrome c oxidase subunit</fullName>
    </recommendedName>
</protein>
<evidence type="ECO:0000256" key="14">
    <source>
        <dbReference type="ARBA" id="ARBA00022989"/>
    </source>
</evidence>
<reference evidence="24 25" key="1">
    <citation type="submission" date="2018-05" db="EMBL/GenBank/DDBJ databases">
        <title>Zavarzinia sp. HR-AS.</title>
        <authorList>
            <person name="Lee Y."/>
            <person name="Jeon C.O."/>
        </authorList>
    </citation>
    <scope>NUCLEOTIDE SEQUENCE [LARGE SCALE GENOMIC DNA]</scope>
    <source>
        <strain evidence="24 25">HR-AS</strain>
    </source>
</reference>
<keyword evidence="10 19" id="KW-0479">Metal-binding</keyword>
<dbReference type="Pfam" id="PF00034">
    <property type="entry name" value="Cytochrom_C"/>
    <property type="match status" value="1"/>
</dbReference>
<dbReference type="GO" id="GO:0005886">
    <property type="term" value="C:plasma membrane"/>
    <property type="evidence" value="ECO:0007669"/>
    <property type="project" value="UniProtKB-SubCell"/>
</dbReference>
<dbReference type="InterPro" id="IPR038414">
    <property type="entry name" value="CcoP_N_sf"/>
</dbReference>
<dbReference type="GO" id="GO:0006119">
    <property type="term" value="P:oxidative phosphorylation"/>
    <property type="evidence" value="ECO:0007669"/>
    <property type="project" value="UniProtKB-UniPathway"/>
</dbReference>
<dbReference type="Gene3D" id="6.10.280.130">
    <property type="match status" value="1"/>
</dbReference>
<keyword evidence="16 19" id="KW-0408">Iron</keyword>
<keyword evidence="17 19" id="KW-0406">Ion transport</keyword>
<comment type="cofactor">
    <cofactor evidence="19 21">
        <name>heme c</name>
        <dbReference type="ChEBI" id="CHEBI:61717"/>
    </cofactor>
    <text evidence="19 21">Binds 2 heme C groups per subunit.</text>
</comment>
<evidence type="ECO:0000256" key="13">
    <source>
        <dbReference type="ARBA" id="ARBA00022982"/>
    </source>
</evidence>
<feature type="transmembrane region" description="Helical" evidence="22">
    <location>
        <begin position="35"/>
        <end position="57"/>
    </location>
</feature>
<keyword evidence="7 19" id="KW-0349">Heme</keyword>
<evidence type="ECO:0000256" key="16">
    <source>
        <dbReference type="ARBA" id="ARBA00023004"/>
    </source>
</evidence>
<proteinExistence type="inferred from homology"/>
<accession>A0A317EBZ9</accession>
<feature type="binding site" description="covalent" evidence="21">
    <location>
        <position position="222"/>
    </location>
    <ligand>
        <name>heme c</name>
        <dbReference type="ChEBI" id="CHEBI:61717"/>
        <label>2</label>
    </ligand>
</feature>
<comment type="function">
    <text evidence="19">C-type cytochrome. Part of the cbb3-type cytochrome c oxidase complex.</text>
</comment>
<dbReference type="InterPro" id="IPR004678">
    <property type="entry name" value="Cyt_c_oxidase_cbb3_su3"/>
</dbReference>
<organism evidence="24 25">
    <name type="scientific">Zavarzinia aquatilis</name>
    <dbReference type="NCBI Taxonomy" id="2211142"/>
    <lineage>
        <taxon>Bacteria</taxon>
        <taxon>Pseudomonadati</taxon>
        <taxon>Pseudomonadota</taxon>
        <taxon>Alphaproteobacteria</taxon>
        <taxon>Rhodospirillales</taxon>
        <taxon>Zavarziniaceae</taxon>
        <taxon>Zavarzinia</taxon>
    </lineage>
</organism>
<dbReference type="Pfam" id="PF13442">
    <property type="entry name" value="Cytochrome_CBB3"/>
    <property type="match status" value="1"/>
</dbReference>
<comment type="subcellular location">
    <subcellularLocation>
        <location evidence="1 19">Cell inner membrane</location>
    </subcellularLocation>
</comment>
<dbReference type="PANTHER" id="PTHR33751">
    <property type="entry name" value="CBB3-TYPE CYTOCHROME C OXIDASE SUBUNIT FIXP"/>
    <property type="match status" value="1"/>
</dbReference>
<keyword evidence="12 19" id="KW-0375">Hydrogen ion transport</keyword>